<reference evidence="2" key="1">
    <citation type="submission" date="2016-10" db="EMBL/GenBank/DDBJ databases">
        <authorList>
            <person name="Varghese N."/>
            <person name="Submissions S."/>
        </authorList>
    </citation>
    <scope>NUCLEOTIDE SEQUENCE [LARGE SCALE GENOMIC DNA]</scope>
    <source>
        <strain evidence="2">ATCC 25963</strain>
    </source>
</reference>
<keyword evidence="2" id="KW-1185">Reference proteome</keyword>
<organism evidence="1 2">
    <name type="scientific">Nannocystis exedens</name>
    <dbReference type="NCBI Taxonomy" id="54"/>
    <lineage>
        <taxon>Bacteria</taxon>
        <taxon>Pseudomonadati</taxon>
        <taxon>Myxococcota</taxon>
        <taxon>Polyangia</taxon>
        <taxon>Nannocystales</taxon>
        <taxon>Nannocystaceae</taxon>
        <taxon>Nannocystis</taxon>
    </lineage>
</organism>
<dbReference type="RefSeq" id="WP_096334348.1">
    <property type="nucleotide sequence ID" value="NZ_FOMX01000002.1"/>
</dbReference>
<gene>
    <name evidence="1" type="ORF">SAMN02745121_00409</name>
</gene>
<evidence type="ECO:0000313" key="1">
    <source>
        <dbReference type="EMBL" id="SFD52172.1"/>
    </source>
</evidence>
<evidence type="ECO:0000313" key="2">
    <source>
        <dbReference type="Proteomes" id="UP000199400"/>
    </source>
</evidence>
<accession>A0A1I1T0L6</accession>
<protein>
    <submittedName>
        <fullName evidence="1">Uncharacterized protein</fullName>
    </submittedName>
</protein>
<dbReference type="OrthoDB" id="5514470at2"/>
<dbReference type="Proteomes" id="UP000199400">
    <property type="component" value="Unassembled WGS sequence"/>
</dbReference>
<dbReference type="EMBL" id="FOMX01000002">
    <property type="protein sequence ID" value="SFD52172.1"/>
    <property type="molecule type" value="Genomic_DNA"/>
</dbReference>
<sequence>MWKKLAIVLLVLLLLAGGVVTYLWLQVTALPDWYTDLAREDAPAAVEDAGGKLQWQPAEGHAGRKELRNFHRKAARSAPEVKEVIKASRATFEDGQLEAGVVADLRKLPKDKMSGDQQGLFERARQAFPSLTERDVYIGVEDPSPVLKNGRVTMGPSARVKIGKFTYSLDGAAEKLGMTPEKLRAELEKHMRELGVEAPS</sequence>
<dbReference type="STRING" id="54.SAMN02745121_00409"/>
<proteinExistence type="predicted"/>
<dbReference type="AlphaFoldDB" id="A0A1I1T0L6"/>
<name>A0A1I1T0L6_9BACT</name>